<gene>
    <name evidence="1" type="ORF">UV09_C0028G0024</name>
</gene>
<protein>
    <submittedName>
        <fullName evidence="1">Uncharacterized protein</fullName>
    </submittedName>
</protein>
<sequence>MFYAIIDSASLKNPTILNRYHKREVTVSYEPESTANKYHYNFFLEIKTKDIEKVIAKIQKEMFPGWYSFFWRKNLLYIVFNSKFFKLNLPSGWSSAEYKEAQQFGRSQEIPETYLDFKKYFQPYLKMGKK</sequence>
<reference evidence="1 2" key="1">
    <citation type="journal article" date="2015" name="Nature">
        <title>rRNA introns, odd ribosomes, and small enigmatic genomes across a large radiation of phyla.</title>
        <authorList>
            <person name="Brown C.T."/>
            <person name="Hug L.A."/>
            <person name="Thomas B.C."/>
            <person name="Sharon I."/>
            <person name="Castelle C.J."/>
            <person name="Singh A."/>
            <person name="Wilkins M.J."/>
            <person name="Williams K.H."/>
            <person name="Banfield J.F."/>
        </authorList>
    </citation>
    <scope>NUCLEOTIDE SEQUENCE [LARGE SCALE GENOMIC DNA]</scope>
</reference>
<accession>A0A0G0ZAX9</accession>
<proteinExistence type="predicted"/>
<organism evidence="1 2">
    <name type="scientific">Candidatus Gottesmanbacteria bacterium GW2011_GWA2_42_18</name>
    <dbReference type="NCBI Taxonomy" id="1618442"/>
    <lineage>
        <taxon>Bacteria</taxon>
        <taxon>Candidatus Gottesmaniibacteriota</taxon>
    </lineage>
</organism>
<evidence type="ECO:0000313" key="2">
    <source>
        <dbReference type="Proteomes" id="UP000034320"/>
    </source>
</evidence>
<name>A0A0G0ZAX9_9BACT</name>
<comment type="caution">
    <text evidence="1">The sequence shown here is derived from an EMBL/GenBank/DDBJ whole genome shotgun (WGS) entry which is preliminary data.</text>
</comment>
<dbReference type="AlphaFoldDB" id="A0A0G0ZAX9"/>
<dbReference type="EMBL" id="LCDD01000028">
    <property type="protein sequence ID" value="KKS45804.1"/>
    <property type="molecule type" value="Genomic_DNA"/>
</dbReference>
<evidence type="ECO:0000313" key="1">
    <source>
        <dbReference type="EMBL" id="KKS45804.1"/>
    </source>
</evidence>
<dbReference type="Proteomes" id="UP000034320">
    <property type="component" value="Unassembled WGS sequence"/>
</dbReference>